<evidence type="ECO:0000256" key="1">
    <source>
        <dbReference type="SAM" id="MobiDB-lite"/>
    </source>
</evidence>
<evidence type="ECO:0000313" key="3">
    <source>
        <dbReference type="Proteomes" id="UP000276232"/>
    </source>
</evidence>
<feature type="compositionally biased region" description="Basic residues" evidence="1">
    <location>
        <begin position="300"/>
        <end position="314"/>
    </location>
</feature>
<organism evidence="2 3">
    <name type="scientific">Pseudokineococcus lusitanus</name>
    <dbReference type="NCBI Taxonomy" id="763993"/>
    <lineage>
        <taxon>Bacteria</taxon>
        <taxon>Bacillati</taxon>
        <taxon>Actinomycetota</taxon>
        <taxon>Actinomycetes</taxon>
        <taxon>Kineosporiales</taxon>
        <taxon>Kineosporiaceae</taxon>
        <taxon>Pseudokineococcus</taxon>
    </lineage>
</organism>
<dbReference type="InParanoid" id="A0A3N1HSX6"/>
<protein>
    <submittedName>
        <fullName evidence="2">Teichuronopeptide biosynthesis TupA-like protein</fullName>
    </submittedName>
</protein>
<name>A0A3N1HSX6_9ACTN</name>
<proteinExistence type="predicted"/>
<dbReference type="Pfam" id="PF14305">
    <property type="entry name" value="ATPgrasp_TupA"/>
    <property type="match status" value="1"/>
</dbReference>
<accession>A0A3N1HSX6</accession>
<feature type="region of interest" description="Disordered" evidence="1">
    <location>
        <begin position="293"/>
        <end position="314"/>
    </location>
</feature>
<comment type="caution">
    <text evidence="2">The sequence shown here is derived from an EMBL/GenBank/DDBJ whole genome shotgun (WGS) entry which is preliminary data.</text>
</comment>
<dbReference type="OrthoDB" id="9791827at2"/>
<sequence>MPVPAAAAGLARRAWRSLPVGARRALAYRRAFGAFPRRSDPRTFNEKLDRRLLADRRPRLVTACDKLAAKDAAAAAGVPVARTLWVGSDVRELADVDLGAHWVLKPNHRSGGLVHLGHGAPDRDALEALARTTHGWLDPGTDEQRMGEWAYSGARRVLLVEERLGDPGADLADWKVHVIGGEPVLVQVHTGRFGDHRVRWYRPDWTPTDVTVAATRSADLVPPPAALPALLATARRLAAGWDYVRVDLYLVPDGTGPDRVVFGELTVYPGSGLTDFREHPELDRELGDRWVLPPDVAPRPARRGRRSTPVRGRG</sequence>
<keyword evidence="3" id="KW-1185">Reference proteome</keyword>
<dbReference type="EMBL" id="RJKN01000001">
    <property type="protein sequence ID" value="ROP45623.1"/>
    <property type="molecule type" value="Genomic_DNA"/>
</dbReference>
<dbReference type="RefSeq" id="WP_123378364.1">
    <property type="nucleotide sequence ID" value="NZ_RJKN01000001.1"/>
</dbReference>
<dbReference type="SUPFAM" id="SSF56059">
    <property type="entry name" value="Glutathione synthetase ATP-binding domain-like"/>
    <property type="match status" value="1"/>
</dbReference>
<evidence type="ECO:0000313" key="2">
    <source>
        <dbReference type="EMBL" id="ROP45623.1"/>
    </source>
</evidence>
<dbReference type="InterPro" id="IPR029465">
    <property type="entry name" value="ATPgrasp_TupA"/>
</dbReference>
<reference evidence="2 3" key="1">
    <citation type="journal article" date="2015" name="Stand. Genomic Sci.">
        <title>Genomic Encyclopedia of Bacterial and Archaeal Type Strains, Phase III: the genomes of soil and plant-associated and newly described type strains.</title>
        <authorList>
            <person name="Whitman W.B."/>
            <person name="Woyke T."/>
            <person name="Klenk H.P."/>
            <person name="Zhou Y."/>
            <person name="Lilburn T.G."/>
            <person name="Beck B.J."/>
            <person name="De Vos P."/>
            <person name="Vandamme P."/>
            <person name="Eisen J.A."/>
            <person name="Garrity G."/>
            <person name="Hugenholtz P."/>
            <person name="Kyrpides N.C."/>
        </authorList>
    </citation>
    <scope>NUCLEOTIDE SEQUENCE [LARGE SCALE GENOMIC DNA]</scope>
    <source>
        <strain evidence="2 3">CECT 7306</strain>
    </source>
</reference>
<gene>
    <name evidence="2" type="ORF">EDC03_0228</name>
</gene>
<dbReference type="Proteomes" id="UP000276232">
    <property type="component" value="Unassembled WGS sequence"/>
</dbReference>
<dbReference type="AlphaFoldDB" id="A0A3N1HSX6"/>